<evidence type="ECO:0000313" key="3">
    <source>
        <dbReference type="Proteomes" id="UP001437460"/>
    </source>
</evidence>
<accession>A0ABV1HK28</accession>
<gene>
    <name evidence="2" type="ORF">WMO41_05775</name>
</gene>
<protein>
    <submittedName>
        <fullName evidence="2">Uncharacterized protein</fullName>
    </submittedName>
</protein>
<feature type="transmembrane region" description="Helical" evidence="1">
    <location>
        <begin position="12"/>
        <end position="30"/>
    </location>
</feature>
<proteinExistence type="predicted"/>
<evidence type="ECO:0000256" key="1">
    <source>
        <dbReference type="SAM" id="Phobius"/>
    </source>
</evidence>
<name>A0ABV1HK28_9FIRM</name>
<dbReference type="Proteomes" id="UP001437460">
    <property type="component" value="Unassembled WGS sequence"/>
</dbReference>
<evidence type="ECO:0000313" key="2">
    <source>
        <dbReference type="EMBL" id="MEQ2562671.1"/>
    </source>
</evidence>
<reference evidence="2 3" key="1">
    <citation type="submission" date="2024-03" db="EMBL/GenBank/DDBJ databases">
        <title>Human intestinal bacterial collection.</title>
        <authorList>
            <person name="Pauvert C."/>
            <person name="Hitch T.C.A."/>
            <person name="Clavel T."/>
        </authorList>
    </citation>
    <scope>NUCLEOTIDE SEQUENCE [LARGE SCALE GENOMIC DNA]</scope>
    <source>
        <strain evidence="2 3">CLA-AP-H27</strain>
    </source>
</reference>
<organism evidence="2 3">
    <name type="scientific">Ventrimonas faecis</name>
    <dbReference type="NCBI Taxonomy" id="3133170"/>
    <lineage>
        <taxon>Bacteria</taxon>
        <taxon>Bacillati</taxon>
        <taxon>Bacillota</taxon>
        <taxon>Clostridia</taxon>
        <taxon>Lachnospirales</taxon>
        <taxon>Lachnospiraceae</taxon>
        <taxon>Ventrimonas</taxon>
    </lineage>
</organism>
<keyword evidence="1" id="KW-1133">Transmembrane helix</keyword>
<keyword evidence="3" id="KW-1185">Reference proteome</keyword>
<dbReference type="RefSeq" id="WP_349228941.1">
    <property type="nucleotide sequence ID" value="NZ_JBBMFJ010000008.1"/>
</dbReference>
<comment type="caution">
    <text evidence="2">The sequence shown here is derived from an EMBL/GenBank/DDBJ whole genome shotgun (WGS) entry which is preliminary data.</text>
</comment>
<dbReference type="EMBL" id="JBBMFJ010000008">
    <property type="protein sequence ID" value="MEQ2562671.1"/>
    <property type="molecule type" value="Genomic_DNA"/>
</dbReference>
<keyword evidence="1" id="KW-0472">Membrane</keyword>
<keyword evidence="1" id="KW-0812">Transmembrane</keyword>
<sequence length="188" mass="20901">MKRKMEPGLWVFRLGIIMLFFVLVTFWQLGTTYARYASSASGTDGAHVALFGESETITLFHDTSTKFYPGVSGDSKITVTNQTSDNRVSEVSQHYSIEVETAGTLPLVFTLKDQNGKTIGTFTEKSSILNSDGEERHTFQTDQMTFQAGVEGSHTYELNMEWPKDKANPLLAGVPDFVNVNVKVEQTD</sequence>